<reference evidence="2 3" key="2">
    <citation type="submission" date="2019-09" db="EMBL/GenBank/DDBJ databases">
        <title>Strain-level analysis of Eubacterium rectale using genomes from metagenomes.</title>
        <authorList>
            <person name="Karcher N."/>
            <person name="Segata N."/>
        </authorList>
    </citation>
    <scope>NUCLEOTIDE SEQUENCE [LARGE SCALE GENOMIC DNA]</scope>
    <source>
        <strain evidence="2 3">T3WBe13</strain>
    </source>
</reference>
<dbReference type="Proteomes" id="UP000324327">
    <property type="component" value="Unassembled WGS sequence"/>
</dbReference>
<sequence>MELNGRRKNKMKIHPLTVCREKLQNNDFITTNYRKKAEMLEDIIAEEEELRNFAAEIYFEISNKILVRNSKRRKVLDCLKKLNLEYNYTSYVTDFDEINTMLEQFENRCQQLLGKKNDFSDAIENDYLNSRNILRNSIMDDTDIYNSISTVNPRIYEKMKWYLEGELRNNTETRKLELVLARIVSHAFTKTSPMGWLNKVGIIGTMNPIRYELKKNNISLNFVLLFQMYDRIILRDEYIEDVKFKLNKNFYIVDSEINIFGQRDNAQNHKLFKSRDCNVKVKNNPYFAPILNQADKNDWYFKDILELLELDKEQTGVFIRKLVEIGLFRIDSYFSDEGDVLQHFVDKLGEITKEKDDLASCVRGDFVEIQKLVKEINQEYSLDLEKRIIEIEKSACEKCGLDAGFKSREFIYKDNIVVKDKVHNLPESAQYSISKLMQLYTIFDVNTRIQQEVKMELERKMKTDSIPINNPYIFQLVANVNMKYSNFWIDPWKQITSESEIIKKLDELRTSFINELLKSAEKNEVVISEEFIDSLINQIPSELKKKKAAYSIFYEMDCDDVVINKIYPGYMSFYNRFLRYTDIIEKYRDEIKDFYKVEGENIAEIYETFGFNANSYYPIFDDRLEFDLTRNHAIDENYKEVINIYDTNLVYHDNEFLLQKDGTDYKPVICTSLMRVLYPGIITFYSSLFSNISHVSDASAIFFNQLSVDRVNVSPRIKMLNIILERQHWIINTDLIKLNQNDNVSQFTQIYSFLKENNIPTKFFIQGRKKEYNSLRITSVSVEFEKPQYIDLENMVLLKVFVNTVATSKWINISEVIPTNIGSEEFLTEFIV</sequence>
<dbReference type="AlphaFoldDB" id="A0A5S4VNL1"/>
<reference evidence="2 3" key="1">
    <citation type="submission" date="2019-08" db="EMBL/GenBank/DDBJ databases">
        <authorList>
            <person name="Duncan S."/>
            <person name="Walker A."/>
        </authorList>
    </citation>
    <scope>NUCLEOTIDE SEQUENCE [LARGE SCALE GENOMIC DNA]</scope>
    <source>
        <strain evidence="2 3">T3WBe13</strain>
    </source>
</reference>
<evidence type="ECO:0000313" key="3">
    <source>
        <dbReference type="Proteomes" id="UP000324327"/>
    </source>
</evidence>
<dbReference type="RefSeq" id="WP_055273037.1">
    <property type="nucleotide sequence ID" value="NZ_VSTF01000007.1"/>
</dbReference>
<organism evidence="2 3">
    <name type="scientific">Agathobacter rectalis</name>
    <dbReference type="NCBI Taxonomy" id="39491"/>
    <lineage>
        <taxon>Bacteria</taxon>
        <taxon>Bacillati</taxon>
        <taxon>Bacillota</taxon>
        <taxon>Clostridia</taxon>
        <taxon>Lachnospirales</taxon>
        <taxon>Lachnospiraceae</taxon>
        <taxon>Agathobacter</taxon>
    </lineage>
</organism>
<name>A0A5S4VNL1_9FIRM</name>
<proteinExistence type="predicted"/>
<comment type="caution">
    <text evidence="2">The sequence shown here is derived from an EMBL/GenBank/DDBJ whole genome shotgun (WGS) entry which is preliminary data.</text>
</comment>
<evidence type="ECO:0000313" key="2">
    <source>
        <dbReference type="EMBL" id="TYL59463.1"/>
    </source>
</evidence>
<feature type="coiled-coil region" evidence="1">
    <location>
        <begin position="95"/>
        <end position="122"/>
    </location>
</feature>
<dbReference type="EMBL" id="VSTF01000007">
    <property type="protein sequence ID" value="TYL59463.1"/>
    <property type="molecule type" value="Genomic_DNA"/>
</dbReference>
<evidence type="ECO:0000256" key="1">
    <source>
        <dbReference type="SAM" id="Coils"/>
    </source>
</evidence>
<gene>
    <name evidence="2" type="ORF">FYL31_07850</name>
</gene>
<accession>A0A5S4VNL1</accession>
<protein>
    <submittedName>
        <fullName evidence="2">Lantibiotic dehydratase</fullName>
    </submittedName>
</protein>
<keyword evidence="1" id="KW-0175">Coiled coil</keyword>